<evidence type="ECO:0000256" key="1">
    <source>
        <dbReference type="SAM" id="SignalP"/>
    </source>
</evidence>
<gene>
    <name evidence="2" type="ordered locus">RGE_23010</name>
</gene>
<dbReference type="KEGG" id="rge:RGE_23010"/>
<feature type="signal peptide" evidence="1">
    <location>
        <begin position="1"/>
        <end position="37"/>
    </location>
</feature>
<dbReference type="HOGENOM" id="CLU_120464_1_0_4"/>
<dbReference type="Proteomes" id="UP000007883">
    <property type="component" value="Chromosome"/>
</dbReference>
<keyword evidence="3" id="KW-1185">Reference proteome</keyword>
<evidence type="ECO:0000313" key="3">
    <source>
        <dbReference type="Proteomes" id="UP000007883"/>
    </source>
</evidence>
<reference evidence="2 3" key="1">
    <citation type="journal article" date="2012" name="J. Bacteriol.">
        <title>Complete genome sequence of phototrophic betaproteobacterium Rubrivivax gelatinosus IL144.</title>
        <authorList>
            <person name="Nagashima S."/>
            <person name="Kamimura A."/>
            <person name="Shimizu T."/>
            <person name="Nakamura-isaki S."/>
            <person name="Aono E."/>
            <person name="Sakamoto K."/>
            <person name="Ichikawa N."/>
            <person name="Nakazawa H."/>
            <person name="Sekine M."/>
            <person name="Yamazaki S."/>
            <person name="Fujita N."/>
            <person name="Shimada K."/>
            <person name="Hanada S."/>
            <person name="Nagashima K.V.P."/>
        </authorList>
    </citation>
    <scope>NUCLEOTIDE SEQUENCE [LARGE SCALE GENOMIC DNA]</scope>
    <source>
        <strain evidence="3">NBRC 100245 / IL144</strain>
    </source>
</reference>
<name>I0HRK5_RUBGI</name>
<accession>I0HRK5</accession>
<dbReference type="AlphaFoldDB" id="I0HRK5"/>
<feature type="chain" id="PRO_5003629171" description="FAD/FMN-containing dehydrogenase" evidence="1">
    <location>
        <begin position="38"/>
        <end position="176"/>
    </location>
</feature>
<evidence type="ECO:0008006" key="4">
    <source>
        <dbReference type="Google" id="ProtNLM"/>
    </source>
</evidence>
<dbReference type="RefSeq" id="WP_014428504.1">
    <property type="nucleotide sequence ID" value="NC_017075.1"/>
</dbReference>
<organism evidence="2 3">
    <name type="scientific">Rubrivivax gelatinosus (strain NBRC 100245 / IL144)</name>
    <dbReference type="NCBI Taxonomy" id="983917"/>
    <lineage>
        <taxon>Bacteria</taxon>
        <taxon>Pseudomonadati</taxon>
        <taxon>Pseudomonadota</taxon>
        <taxon>Betaproteobacteria</taxon>
        <taxon>Burkholderiales</taxon>
        <taxon>Sphaerotilaceae</taxon>
        <taxon>Rubrivivax</taxon>
    </lineage>
</organism>
<evidence type="ECO:0000313" key="2">
    <source>
        <dbReference type="EMBL" id="BAL95642.1"/>
    </source>
</evidence>
<proteinExistence type="predicted"/>
<dbReference type="PATRIC" id="fig|983917.3.peg.2232"/>
<dbReference type="eggNOG" id="ENOG50332RW">
    <property type="taxonomic scope" value="Bacteria"/>
</dbReference>
<sequence length="176" mass="18300">MIRLDNPENHRRRSAPRNTARFVLAAWLLALAGAAGAATVAPGAPLPALALQDQNERPWSVAPGTRRLVFAADRAGSELVQSALGADGAQRLAAARAVYVADIHAMPALVTRLFALPALRSLPYPVGLVRDDQAAAELPRRAGQATVLELDAQGAVAAVHYAADAAALQALLPPAD</sequence>
<dbReference type="EMBL" id="AP012320">
    <property type="protein sequence ID" value="BAL95642.1"/>
    <property type="molecule type" value="Genomic_DNA"/>
</dbReference>
<keyword evidence="1" id="KW-0732">Signal</keyword>
<protein>
    <recommendedName>
        <fullName evidence="4">FAD/FMN-containing dehydrogenase</fullName>
    </recommendedName>
</protein>